<dbReference type="RefSeq" id="WP_171001065.1">
    <property type="nucleotide sequence ID" value="NZ_BJDK01000019.1"/>
</dbReference>
<feature type="signal peptide" evidence="1">
    <location>
        <begin position="1"/>
        <end position="21"/>
    </location>
</feature>
<sequence>MKKLSCLLLVALVLAGCSAQPADHDATSSQDKHSQVTTKQVSPSTIKVSVKQAVAKYHDQFGAKATVSELSLERENGRYQYEVSGLDQRHEYELTLNAQTGHVIRHEQELLDTDGDDLTQTALDVTRLKPLATVSKAAEKRVGGGTAVEWSMDHENGTVLWEVKVKHGHQVSEVQVDAYTGKVVRVADDD</sequence>
<dbReference type="EMBL" id="JBHSSD010000026">
    <property type="protein sequence ID" value="MFC6164186.1"/>
    <property type="molecule type" value="Genomic_DNA"/>
</dbReference>
<dbReference type="PROSITE" id="PS51257">
    <property type="entry name" value="PROKAR_LIPOPROTEIN"/>
    <property type="match status" value="1"/>
</dbReference>
<accession>A0ABW1R2V4</accession>
<dbReference type="Proteomes" id="UP001596253">
    <property type="component" value="Unassembled WGS sequence"/>
</dbReference>
<reference evidence="4" key="1">
    <citation type="journal article" date="2019" name="Int. J. Syst. Evol. Microbiol.">
        <title>The Global Catalogue of Microorganisms (GCM) 10K type strain sequencing project: providing services to taxonomists for standard genome sequencing and annotation.</title>
        <authorList>
            <consortium name="The Broad Institute Genomics Platform"/>
            <consortium name="The Broad Institute Genome Sequencing Center for Infectious Disease"/>
            <person name="Wu L."/>
            <person name="Ma J."/>
        </authorList>
    </citation>
    <scope>NUCLEOTIDE SEQUENCE [LARGE SCALE GENOMIC DNA]</scope>
    <source>
        <strain evidence="4">CCM 8932</strain>
    </source>
</reference>
<comment type="caution">
    <text evidence="3">The sequence shown here is derived from an EMBL/GenBank/DDBJ whole genome shotgun (WGS) entry which is preliminary data.</text>
</comment>
<evidence type="ECO:0000259" key="2">
    <source>
        <dbReference type="Pfam" id="PF03413"/>
    </source>
</evidence>
<evidence type="ECO:0000256" key="1">
    <source>
        <dbReference type="SAM" id="SignalP"/>
    </source>
</evidence>
<organism evidence="3 4">
    <name type="scientific">Lactiplantibacillus dongliensis</name>
    <dbReference type="NCBI Taxonomy" id="2559919"/>
    <lineage>
        <taxon>Bacteria</taxon>
        <taxon>Bacillati</taxon>
        <taxon>Bacillota</taxon>
        <taxon>Bacilli</taxon>
        <taxon>Lactobacillales</taxon>
        <taxon>Lactobacillaceae</taxon>
        <taxon>Lactiplantibacillus</taxon>
    </lineage>
</organism>
<dbReference type="Pfam" id="PF03413">
    <property type="entry name" value="PepSY"/>
    <property type="match status" value="2"/>
</dbReference>
<protein>
    <submittedName>
        <fullName evidence="3">PepSY domain-containing protein</fullName>
    </submittedName>
</protein>
<keyword evidence="4" id="KW-1185">Reference proteome</keyword>
<keyword evidence="1" id="KW-0732">Signal</keyword>
<dbReference type="InterPro" id="IPR025711">
    <property type="entry name" value="PepSY"/>
</dbReference>
<evidence type="ECO:0000313" key="3">
    <source>
        <dbReference type="EMBL" id="MFC6164186.1"/>
    </source>
</evidence>
<evidence type="ECO:0000313" key="4">
    <source>
        <dbReference type="Proteomes" id="UP001596253"/>
    </source>
</evidence>
<name>A0ABW1R2V4_9LACO</name>
<gene>
    <name evidence="3" type="ORF">ACFP3T_05820</name>
</gene>
<feature type="chain" id="PRO_5045299378" evidence="1">
    <location>
        <begin position="22"/>
        <end position="190"/>
    </location>
</feature>
<feature type="domain" description="PepSY" evidence="2">
    <location>
        <begin position="131"/>
        <end position="186"/>
    </location>
</feature>
<proteinExistence type="predicted"/>
<feature type="domain" description="PepSY" evidence="2">
    <location>
        <begin position="47"/>
        <end position="107"/>
    </location>
</feature>
<dbReference type="Gene3D" id="3.10.450.40">
    <property type="match status" value="2"/>
</dbReference>